<dbReference type="InterPro" id="IPR013249">
    <property type="entry name" value="RNA_pol_sigma70_r4_t2"/>
</dbReference>
<feature type="region of interest" description="Disordered" evidence="1">
    <location>
        <begin position="13"/>
        <end position="42"/>
    </location>
</feature>
<evidence type="ECO:0000259" key="2">
    <source>
        <dbReference type="Pfam" id="PF08281"/>
    </source>
</evidence>
<organism evidence="3 4">
    <name type="scientific">Methylocella silvestris</name>
    <dbReference type="NCBI Taxonomy" id="199596"/>
    <lineage>
        <taxon>Bacteria</taxon>
        <taxon>Pseudomonadati</taxon>
        <taxon>Pseudomonadota</taxon>
        <taxon>Alphaproteobacteria</taxon>
        <taxon>Hyphomicrobiales</taxon>
        <taxon>Beijerinckiaceae</taxon>
        <taxon>Methylocella</taxon>
    </lineage>
</organism>
<dbReference type="Pfam" id="PF08281">
    <property type="entry name" value="Sigma70_r4_2"/>
    <property type="match status" value="1"/>
</dbReference>
<reference evidence="3 4" key="1">
    <citation type="submission" date="2017-10" db="EMBL/GenBank/DDBJ databases">
        <title>Genome announcement of Methylocella silvestris TVC from permafrost.</title>
        <authorList>
            <person name="Wang J."/>
            <person name="Geng K."/>
            <person name="Ul-Haque F."/>
            <person name="Crombie A.T."/>
            <person name="Street L.E."/>
            <person name="Wookey P.A."/>
            <person name="Murrell J.C."/>
            <person name="Pratscher J."/>
        </authorList>
    </citation>
    <scope>NUCLEOTIDE SEQUENCE [LARGE SCALE GENOMIC DNA]</scope>
    <source>
        <strain evidence="3 4">TVC</strain>
    </source>
</reference>
<dbReference type="GO" id="GO:0016987">
    <property type="term" value="F:sigma factor activity"/>
    <property type="evidence" value="ECO:0007669"/>
    <property type="project" value="InterPro"/>
</dbReference>
<dbReference type="AlphaFoldDB" id="A0A2J7TEZ7"/>
<feature type="region of interest" description="Disordered" evidence="1">
    <location>
        <begin position="119"/>
        <end position="143"/>
    </location>
</feature>
<proteinExistence type="predicted"/>
<name>A0A2J7TEZ7_METSI</name>
<dbReference type="GO" id="GO:0003677">
    <property type="term" value="F:DNA binding"/>
    <property type="evidence" value="ECO:0007669"/>
    <property type="project" value="InterPro"/>
</dbReference>
<evidence type="ECO:0000313" key="3">
    <source>
        <dbReference type="EMBL" id="PNG25347.1"/>
    </source>
</evidence>
<evidence type="ECO:0000313" key="4">
    <source>
        <dbReference type="Proteomes" id="UP000236286"/>
    </source>
</evidence>
<dbReference type="InterPro" id="IPR036388">
    <property type="entry name" value="WH-like_DNA-bd_sf"/>
</dbReference>
<dbReference type="InterPro" id="IPR013324">
    <property type="entry name" value="RNA_pol_sigma_r3/r4-like"/>
</dbReference>
<dbReference type="GO" id="GO:0006352">
    <property type="term" value="P:DNA-templated transcription initiation"/>
    <property type="evidence" value="ECO:0007669"/>
    <property type="project" value="InterPro"/>
</dbReference>
<protein>
    <recommendedName>
        <fullName evidence="2">RNA polymerase sigma factor 70 region 4 type 2 domain-containing protein</fullName>
    </recommendedName>
</protein>
<gene>
    <name evidence="3" type="ORF">CR492_14250</name>
</gene>
<sequence length="143" mass="15085">MLIEANRDELRARAQATGSSIGQATGAAPGPNSSSFMPPPAAARTGAVFATDLHASEKTASAHTSTDAIGPALGALKLEEREALLLVALEGFSYVEAARILKISRPLLIARLSRARDRLPRDLSDGSPARRAKSQAPYLRLVK</sequence>
<evidence type="ECO:0000256" key="1">
    <source>
        <dbReference type="SAM" id="MobiDB-lite"/>
    </source>
</evidence>
<comment type="caution">
    <text evidence="3">The sequence shown here is derived from an EMBL/GenBank/DDBJ whole genome shotgun (WGS) entry which is preliminary data.</text>
</comment>
<feature type="domain" description="RNA polymerase sigma factor 70 region 4 type 2" evidence="2">
    <location>
        <begin position="72"/>
        <end position="119"/>
    </location>
</feature>
<dbReference type="EMBL" id="PDZR01000017">
    <property type="protein sequence ID" value="PNG25347.1"/>
    <property type="molecule type" value="Genomic_DNA"/>
</dbReference>
<dbReference type="SUPFAM" id="SSF88659">
    <property type="entry name" value="Sigma3 and sigma4 domains of RNA polymerase sigma factors"/>
    <property type="match status" value="1"/>
</dbReference>
<dbReference type="OrthoDB" id="9797134at2"/>
<accession>A0A2J7TEZ7</accession>
<dbReference type="Gene3D" id="1.10.10.10">
    <property type="entry name" value="Winged helix-like DNA-binding domain superfamily/Winged helix DNA-binding domain"/>
    <property type="match status" value="1"/>
</dbReference>
<dbReference type="Proteomes" id="UP000236286">
    <property type="component" value="Unassembled WGS sequence"/>
</dbReference>